<evidence type="ECO:0000313" key="1">
    <source>
        <dbReference type="EMBL" id="MDP9794298.1"/>
    </source>
</evidence>
<name>A0ABT9MSR1_9ACTN</name>
<organism evidence="1 2">
    <name type="scientific">Catenuloplanes nepalensis</name>
    <dbReference type="NCBI Taxonomy" id="587533"/>
    <lineage>
        <taxon>Bacteria</taxon>
        <taxon>Bacillati</taxon>
        <taxon>Actinomycetota</taxon>
        <taxon>Actinomycetes</taxon>
        <taxon>Micromonosporales</taxon>
        <taxon>Micromonosporaceae</taxon>
        <taxon>Catenuloplanes</taxon>
    </lineage>
</organism>
<proteinExistence type="predicted"/>
<sequence length="269" mass="29428">MDATEHAEASEGFTFECVIDGQNYPRHQLARLQYSRDLHVLHELKRVGAPIALRGDVLSHDDINRLVAEDASSVSVTTRTSYDPDGIRHLFKGQLAASEQFWREMNAASEGQPLQPCVAELTITGVSFDQFQKYVGNMAPFLLEYAQCNPDHFFVYPDEGSLRGVEIFGMYGGPTEVQLTPDPDVSVPIERDETYPLFFKGVAALPDGTNANAPAFHQFKPLDDGLVIKAGCAFPAAAPAEMVAGHALHSAIEFLGFTKFVYAAESGSE</sequence>
<dbReference type="RefSeq" id="WP_306829446.1">
    <property type="nucleotide sequence ID" value="NZ_JAUSRA010000001.1"/>
</dbReference>
<comment type="caution">
    <text evidence="1">The sequence shown here is derived from an EMBL/GenBank/DDBJ whole genome shotgun (WGS) entry which is preliminary data.</text>
</comment>
<dbReference type="Proteomes" id="UP001240984">
    <property type="component" value="Unassembled WGS sequence"/>
</dbReference>
<reference evidence="1 2" key="1">
    <citation type="submission" date="2023-07" db="EMBL/GenBank/DDBJ databases">
        <title>Sequencing the genomes of 1000 actinobacteria strains.</title>
        <authorList>
            <person name="Klenk H.-P."/>
        </authorList>
    </citation>
    <scope>NUCLEOTIDE SEQUENCE [LARGE SCALE GENOMIC DNA]</scope>
    <source>
        <strain evidence="1 2">DSM 44710</strain>
    </source>
</reference>
<accession>A0ABT9MSR1</accession>
<evidence type="ECO:0000313" key="2">
    <source>
        <dbReference type="Proteomes" id="UP001240984"/>
    </source>
</evidence>
<dbReference type="EMBL" id="JAUSRA010000001">
    <property type="protein sequence ID" value="MDP9794298.1"/>
    <property type="molecule type" value="Genomic_DNA"/>
</dbReference>
<protein>
    <submittedName>
        <fullName evidence="1">Uncharacterized protein</fullName>
    </submittedName>
</protein>
<keyword evidence="2" id="KW-1185">Reference proteome</keyword>
<gene>
    <name evidence="1" type="ORF">J2S43_002810</name>
</gene>